<protein>
    <submittedName>
        <fullName evidence="4">YCF48-related protein</fullName>
    </submittedName>
</protein>
<dbReference type="Proteomes" id="UP001329151">
    <property type="component" value="Chromosome"/>
</dbReference>
<sequence>MNKPLLRVALLVVGLGIGLPGYAFKDPLELPAIQAPKAAKALSLNVASKGSQVLTVGERGIVLKRDFSAGNAAQGVKDNEGQVWTQAKVPVSVNLTGVEFVTDSLAFVVGHDGVVLKSTDAGASWVKVFDGIKANQQVVAAAKKKMDDMQSRYDAAKPADQEKMNEALEAAVFAFEDAEAGARFGPARPLLDVWFKDSKTGWVVGSYGQIFETTDGGANWLLIADRLDNPDFRHYNGLYGDETGLMLIAGEAGRVYMSTDFGVTWTRFDTGYNGHFYGTVVTRNEAGQPIVFAYGFGGNIYRLGAGAQAWWKLMSPSKESFVKGLHLGKTLLFVDQKGRLVSTDETGTVLKMVSAAEGKPVTGMALVGNALILSGQNGPRTLPLPR</sequence>
<proteinExistence type="predicted"/>
<gene>
    <name evidence="4" type="ORF">RGQ30_08110</name>
</gene>
<evidence type="ECO:0000259" key="3">
    <source>
        <dbReference type="Pfam" id="PF14870"/>
    </source>
</evidence>
<dbReference type="AlphaFoldDB" id="A0AA86J5S2"/>
<dbReference type="RefSeq" id="WP_130558198.1">
    <property type="nucleotide sequence ID" value="NZ_AP028947.1"/>
</dbReference>
<dbReference type="InterPro" id="IPR028203">
    <property type="entry name" value="PSII_CF48-like_dom"/>
</dbReference>
<dbReference type="PANTHER" id="PTHR47199:SF2">
    <property type="entry name" value="PHOTOSYSTEM II STABILITY_ASSEMBLY FACTOR HCF136, CHLOROPLASTIC"/>
    <property type="match status" value="1"/>
</dbReference>
<dbReference type="EMBL" id="AP028947">
    <property type="protein sequence ID" value="BET25310.1"/>
    <property type="molecule type" value="Genomic_DNA"/>
</dbReference>
<keyword evidence="1" id="KW-0602">Photosynthesis</keyword>
<dbReference type="KEGG" id="lto:RGQ30_08110"/>
<evidence type="ECO:0000313" key="4">
    <source>
        <dbReference type="EMBL" id="BET25310.1"/>
    </source>
</evidence>
<dbReference type="Gene3D" id="2.130.10.10">
    <property type="entry name" value="YVTN repeat-like/Quinoprotein amine dehydrogenase"/>
    <property type="match status" value="2"/>
</dbReference>
<dbReference type="PANTHER" id="PTHR47199">
    <property type="entry name" value="PHOTOSYSTEM II STABILITY/ASSEMBLY FACTOR HCF136, CHLOROPLASTIC"/>
    <property type="match status" value="1"/>
</dbReference>
<feature type="domain" description="Photosynthesis system II assembly factor Ycf48/Hcf136-like" evidence="3">
    <location>
        <begin position="190"/>
        <end position="311"/>
    </location>
</feature>
<dbReference type="SUPFAM" id="SSF50939">
    <property type="entry name" value="Sialidases"/>
    <property type="match status" value="1"/>
</dbReference>
<reference evidence="4 5" key="1">
    <citation type="submission" date="2023-10" db="EMBL/GenBank/DDBJ databases">
        <title>Complete Genome Sequence of Limnobacter thiooxidans CS-K2T, Isolated from freshwater lake sediments in Bavaria, Germany.</title>
        <authorList>
            <person name="Naruki M."/>
            <person name="Watanabe A."/>
            <person name="Warashina T."/>
            <person name="Morita T."/>
            <person name="Arakawa K."/>
        </authorList>
    </citation>
    <scope>NUCLEOTIDE SEQUENCE [LARGE SCALE GENOMIC DNA]</scope>
    <source>
        <strain evidence="4 5">CS-K2</strain>
    </source>
</reference>
<name>A0AA86J5S2_9BURK</name>
<evidence type="ECO:0000313" key="5">
    <source>
        <dbReference type="Proteomes" id="UP001329151"/>
    </source>
</evidence>
<evidence type="ECO:0000256" key="2">
    <source>
        <dbReference type="ARBA" id="ARBA00023276"/>
    </source>
</evidence>
<dbReference type="InterPro" id="IPR015943">
    <property type="entry name" value="WD40/YVTN_repeat-like_dom_sf"/>
</dbReference>
<evidence type="ECO:0000256" key="1">
    <source>
        <dbReference type="ARBA" id="ARBA00022531"/>
    </source>
</evidence>
<dbReference type="Pfam" id="PF14870">
    <property type="entry name" value="PSII_BNR"/>
    <property type="match status" value="1"/>
</dbReference>
<accession>A0AA86J5S2</accession>
<organism evidence="4 5">
    <name type="scientific">Limnobacter thiooxidans</name>
    <dbReference type="NCBI Taxonomy" id="131080"/>
    <lineage>
        <taxon>Bacteria</taxon>
        <taxon>Pseudomonadati</taxon>
        <taxon>Pseudomonadota</taxon>
        <taxon>Betaproteobacteria</taxon>
        <taxon>Burkholderiales</taxon>
        <taxon>Burkholderiaceae</taxon>
        <taxon>Limnobacter</taxon>
    </lineage>
</organism>
<dbReference type="InterPro" id="IPR036278">
    <property type="entry name" value="Sialidase_sf"/>
</dbReference>
<dbReference type="GO" id="GO:0015979">
    <property type="term" value="P:photosynthesis"/>
    <property type="evidence" value="ECO:0007669"/>
    <property type="project" value="UniProtKB-KW"/>
</dbReference>
<keyword evidence="5" id="KW-1185">Reference proteome</keyword>
<dbReference type="GO" id="GO:0009523">
    <property type="term" value="C:photosystem II"/>
    <property type="evidence" value="ECO:0007669"/>
    <property type="project" value="UniProtKB-KW"/>
</dbReference>
<keyword evidence="2" id="KW-0604">Photosystem II</keyword>